<dbReference type="EMBL" id="JBHRZT010000072">
    <property type="protein sequence ID" value="MFC3885697.1"/>
    <property type="molecule type" value="Genomic_DNA"/>
</dbReference>
<keyword evidence="4" id="KW-1185">Reference proteome</keyword>
<proteinExistence type="predicted"/>
<name>A0ABV8B865_9BACI</name>
<gene>
    <name evidence="3" type="ORF">ACFOU2_20365</name>
</gene>
<keyword evidence="1" id="KW-1133">Transmembrane helix</keyword>
<dbReference type="InterPro" id="IPR036514">
    <property type="entry name" value="SGNH_hydro_sf"/>
</dbReference>
<dbReference type="InterPro" id="IPR013830">
    <property type="entry name" value="SGNH_hydro"/>
</dbReference>
<dbReference type="SUPFAM" id="SSF52266">
    <property type="entry name" value="SGNH hydrolase"/>
    <property type="match status" value="1"/>
</dbReference>
<keyword evidence="1" id="KW-0812">Transmembrane</keyword>
<dbReference type="Gene3D" id="3.40.50.1110">
    <property type="entry name" value="SGNH hydrolase"/>
    <property type="match status" value="1"/>
</dbReference>
<evidence type="ECO:0000256" key="1">
    <source>
        <dbReference type="SAM" id="Phobius"/>
    </source>
</evidence>
<organism evidence="3 4">
    <name type="scientific">Bacillus songklensis</name>
    <dbReference type="NCBI Taxonomy" id="1069116"/>
    <lineage>
        <taxon>Bacteria</taxon>
        <taxon>Bacillati</taxon>
        <taxon>Bacillota</taxon>
        <taxon>Bacilli</taxon>
        <taxon>Bacillales</taxon>
        <taxon>Bacillaceae</taxon>
        <taxon>Bacillus</taxon>
    </lineage>
</organism>
<evidence type="ECO:0000313" key="3">
    <source>
        <dbReference type="EMBL" id="MFC3885697.1"/>
    </source>
</evidence>
<feature type="transmembrane region" description="Helical" evidence="1">
    <location>
        <begin position="5"/>
        <end position="22"/>
    </location>
</feature>
<dbReference type="Pfam" id="PF13472">
    <property type="entry name" value="Lipase_GDSL_2"/>
    <property type="match status" value="1"/>
</dbReference>
<feature type="domain" description="SGNH hydrolase-type esterase" evidence="2">
    <location>
        <begin position="52"/>
        <end position="137"/>
    </location>
</feature>
<keyword evidence="1" id="KW-0472">Membrane</keyword>
<dbReference type="RefSeq" id="WP_377918091.1">
    <property type="nucleotide sequence ID" value="NZ_JBHRZT010000072.1"/>
</dbReference>
<protein>
    <submittedName>
        <fullName evidence="3">GDSL-type esterase/lipase family protein</fullName>
    </submittedName>
</protein>
<sequence>MKKAVYIAAVICVPGGGLYLFYKPNCYSAFVSVKEYVLDESIEIGKEVRMVAVGDSLSFGIGDTNDNGYLGDVKHLYEKHCECDVVLEDYGVPNDTSKQLLEKLDTKAVKSALAKADYLFVNIGTNDFIQSADRQPNTFHYEKTPFIDKN</sequence>
<dbReference type="Proteomes" id="UP001595752">
    <property type="component" value="Unassembled WGS sequence"/>
</dbReference>
<accession>A0ABV8B865</accession>
<evidence type="ECO:0000259" key="2">
    <source>
        <dbReference type="Pfam" id="PF13472"/>
    </source>
</evidence>
<evidence type="ECO:0000313" key="4">
    <source>
        <dbReference type="Proteomes" id="UP001595752"/>
    </source>
</evidence>
<reference evidence="4" key="1">
    <citation type="journal article" date="2019" name="Int. J. Syst. Evol. Microbiol.">
        <title>The Global Catalogue of Microorganisms (GCM) 10K type strain sequencing project: providing services to taxonomists for standard genome sequencing and annotation.</title>
        <authorList>
            <consortium name="The Broad Institute Genomics Platform"/>
            <consortium name="The Broad Institute Genome Sequencing Center for Infectious Disease"/>
            <person name="Wu L."/>
            <person name="Ma J."/>
        </authorList>
    </citation>
    <scope>NUCLEOTIDE SEQUENCE [LARGE SCALE GENOMIC DNA]</scope>
    <source>
        <strain evidence="4">CCUG 61889</strain>
    </source>
</reference>
<comment type="caution">
    <text evidence="3">The sequence shown here is derived from an EMBL/GenBank/DDBJ whole genome shotgun (WGS) entry which is preliminary data.</text>
</comment>